<proteinExistence type="predicted"/>
<keyword evidence="3" id="KW-1185">Reference proteome</keyword>
<protein>
    <recommendedName>
        <fullName evidence="1">KTSC domain-containing protein</fullName>
    </recommendedName>
</protein>
<dbReference type="EMBL" id="BAAAOR010000038">
    <property type="protein sequence ID" value="GAA1540687.1"/>
    <property type="molecule type" value="Genomic_DNA"/>
</dbReference>
<name>A0ABN2BGP3_9ACTN</name>
<accession>A0ABN2BGP3</accession>
<evidence type="ECO:0000313" key="2">
    <source>
        <dbReference type="EMBL" id="GAA1540687.1"/>
    </source>
</evidence>
<comment type="caution">
    <text evidence="2">The sequence shown here is derived from an EMBL/GenBank/DDBJ whole genome shotgun (WGS) entry which is preliminary data.</text>
</comment>
<gene>
    <name evidence="2" type="ORF">GCM10009788_49340</name>
</gene>
<sequence>MDVEMQQLRRSKALQEIGYDAGARVLRVRFRHGGLYDYLDVAPEVFLGLLDSPHPWTEWHEEVLAHEVRRVD</sequence>
<dbReference type="InterPro" id="IPR025309">
    <property type="entry name" value="KTSC_dom"/>
</dbReference>
<evidence type="ECO:0000259" key="1">
    <source>
        <dbReference type="Pfam" id="PF13619"/>
    </source>
</evidence>
<dbReference type="Pfam" id="PF13619">
    <property type="entry name" value="KTSC"/>
    <property type="match status" value="1"/>
</dbReference>
<dbReference type="Proteomes" id="UP001500842">
    <property type="component" value="Unassembled WGS sequence"/>
</dbReference>
<organism evidence="2 3">
    <name type="scientific">Nocardioides humi</name>
    <dbReference type="NCBI Taxonomy" id="449461"/>
    <lineage>
        <taxon>Bacteria</taxon>
        <taxon>Bacillati</taxon>
        <taxon>Actinomycetota</taxon>
        <taxon>Actinomycetes</taxon>
        <taxon>Propionibacteriales</taxon>
        <taxon>Nocardioidaceae</taxon>
        <taxon>Nocardioides</taxon>
    </lineage>
</organism>
<evidence type="ECO:0000313" key="3">
    <source>
        <dbReference type="Proteomes" id="UP001500842"/>
    </source>
</evidence>
<reference evidence="2 3" key="1">
    <citation type="journal article" date="2019" name="Int. J. Syst. Evol. Microbiol.">
        <title>The Global Catalogue of Microorganisms (GCM) 10K type strain sequencing project: providing services to taxonomists for standard genome sequencing and annotation.</title>
        <authorList>
            <consortium name="The Broad Institute Genomics Platform"/>
            <consortium name="The Broad Institute Genome Sequencing Center for Infectious Disease"/>
            <person name="Wu L."/>
            <person name="Ma J."/>
        </authorList>
    </citation>
    <scope>NUCLEOTIDE SEQUENCE [LARGE SCALE GENOMIC DNA]</scope>
    <source>
        <strain evidence="2 3">JCM 14942</strain>
    </source>
</reference>
<feature type="domain" description="KTSC" evidence="1">
    <location>
        <begin position="11"/>
        <end position="56"/>
    </location>
</feature>
<dbReference type="RefSeq" id="WP_141006242.1">
    <property type="nucleotide sequence ID" value="NZ_BAAAOR010000038.1"/>
</dbReference>